<sequence length="175" mass="19281">MTAVQVHLAYSLWRTYSVGTSISAGVNFPPQTPMALAKVWQSPQKPASTAARALPPAVEGERRARKELRMTTKHSNDQAIERAGRDGIVCEEDCDEVDREPTCCLRETRDSAVKRRMAIIVVLMCAVCGLFGIRGRDYKIPKSGEKNSSDEKGVFSSCGLESVCYAVRESPRLIC</sequence>
<gene>
    <name evidence="2" type="ORF">K457DRAFT_254236</name>
</gene>
<keyword evidence="1" id="KW-1133">Transmembrane helix</keyword>
<keyword evidence="1" id="KW-0812">Transmembrane</keyword>
<feature type="transmembrane region" description="Helical" evidence="1">
    <location>
        <begin position="116"/>
        <end position="133"/>
    </location>
</feature>
<evidence type="ECO:0000313" key="3">
    <source>
        <dbReference type="Proteomes" id="UP000078512"/>
    </source>
</evidence>
<dbReference type="Proteomes" id="UP000078512">
    <property type="component" value="Unassembled WGS sequence"/>
</dbReference>
<keyword evidence="1" id="KW-0472">Membrane</keyword>
<protein>
    <submittedName>
        <fullName evidence="2">Uncharacterized protein</fullName>
    </submittedName>
</protein>
<dbReference type="EMBL" id="KV442022">
    <property type="protein sequence ID" value="OAQ33149.1"/>
    <property type="molecule type" value="Genomic_DNA"/>
</dbReference>
<reference evidence="2 3" key="1">
    <citation type="submission" date="2016-05" db="EMBL/GenBank/DDBJ databases">
        <title>Genome sequencing reveals origins of a unique bacterial endosymbiosis in the earliest lineages of terrestrial Fungi.</title>
        <authorList>
            <consortium name="DOE Joint Genome Institute"/>
            <person name="Uehling J."/>
            <person name="Gryganskyi A."/>
            <person name="Hameed K."/>
            <person name="Tschaplinski T."/>
            <person name="Misztal P."/>
            <person name="Wu S."/>
            <person name="Desiro A."/>
            <person name="Vande Pol N."/>
            <person name="Du Z.-Y."/>
            <person name="Zienkiewicz A."/>
            <person name="Zienkiewicz K."/>
            <person name="Morin E."/>
            <person name="Tisserant E."/>
            <person name="Splivallo R."/>
            <person name="Hainaut M."/>
            <person name="Henrissat B."/>
            <person name="Ohm R."/>
            <person name="Kuo A."/>
            <person name="Yan J."/>
            <person name="Lipzen A."/>
            <person name="Nolan M."/>
            <person name="Labutti K."/>
            <person name="Barry K."/>
            <person name="Goldstein A."/>
            <person name="Labbe J."/>
            <person name="Schadt C."/>
            <person name="Tuskan G."/>
            <person name="Grigoriev I."/>
            <person name="Martin F."/>
            <person name="Vilgalys R."/>
            <person name="Bonito G."/>
        </authorList>
    </citation>
    <scope>NUCLEOTIDE SEQUENCE [LARGE SCALE GENOMIC DNA]</scope>
    <source>
        <strain evidence="2 3">AG-77</strain>
    </source>
</reference>
<dbReference type="AlphaFoldDB" id="A0A197K9S3"/>
<organism evidence="2 3">
    <name type="scientific">Linnemannia elongata AG-77</name>
    <dbReference type="NCBI Taxonomy" id="1314771"/>
    <lineage>
        <taxon>Eukaryota</taxon>
        <taxon>Fungi</taxon>
        <taxon>Fungi incertae sedis</taxon>
        <taxon>Mucoromycota</taxon>
        <taxon>Mortierellomycotina</taxon>
        <taxon>Mortierellomycetes</taxon>
        <taxon>Mortierellales</taxon>
        <taxon>Mortierellaceae</taxon>
        <taxon>Linnemannia</taxon>
    </lineage>
</organism>
<evidence type="ECO:0000256" key="1">
    <source>
        <dbReference type="SAM" id="Phobius"/>
    </source>
</evidence>
<proteinExistence type="predicted"/>
<evidence type="ECO:0000313" key="2">
    <source>
        <dbReference type="EMBL" id="OAQ33149.1"/>
    </source>
</evidence>
<accession>A0A197K9S3</accession>
<name>A0A197K9S3_9FUNG</name>
<keyword evidence="3" id="KW-1185">Reference proteome</keyword>